<keyword evidence="4 8" id="KW-0378">Hydrolase</keyword>
<evidence type="ECO:0000256" key="8">
    <source>
        <dbReference type="RuleBase" id="RU364100"/>
    </source>
</evidence>
<keyword evidence="5" id="KW-0190">Covalent protein-DNA linkage</keyword>
<dbReference type="InterPro" id="IPR036590">
    <property type="entry name" value="SRAP-like"/>
</dbReference>
<dbReference type="Pfam" id="PF02586">
    <property type="entry name" value="SRAP"/>
    <property type="match status" value="1"/>
</dbReference>
<evidence type="ECO:0000256" key="2">
    <source>
        <dbReference type="ARBA" id="ARBA00022670"/>
    </source>
</evidence>
<comment type="similarity">
    <text evidence="1 8">Belongs to the SOS response-associated peptidase family.</text>
</comment>
<accession>A0ABM7TRY4</accession>
<dbReference type="PANTHER" id="PTHR13604:SF0">
    <property type="entry name" value="ABASIC SITE PROCESSING PROTEIN HMCES"/>
    <property type="match status" value="1"/>
</dbReference>
<keyword evidence="2 8" id="KW-0645">Protease</keyword>
<keyword evidence="6" id="KW-0238">DNA-binding</keyword>
<dbReference type="InterPro" id="IPR003738">
    <property type="entry name" value="SRAP"/>
</dbReference>
<protein>
    <recommendedName>
        <fullName evidence="8">Abasic site processing protein</fullName>
        <ecNumber evidence="8">3.4.-.-</ecNumber>
    </recommendedName>
</protein>
<reference evidence="9 10" key="1">
    <citation type="journal article" date="2022" name="Front. Microbiol.">
        <title>Identification and characterization of a novel class of self-sufficient cytochrome P450 hydroxylase involved in cyclohexanecarboxylate degradation in Paraburkholderia terrae strain KU-64.</title>
        <authorList>
            <person name="Yamamoto T."/>
            <person name="Hasegawa Y."/>
            <person name="Iwaki H."/>
        </authorList>
    </citation>
    <scope>NUCLEOTIDE SEQUENCE [LARGE SCALE GENOMIC DNA]</scope>
    <source>
        <strain evidence="9 10">KU-64</strain>
    </source>
</reference>
<evidence type="ECO:0000313" key="9">
    <source>
        <dbReference type="EMBL" id="BCZ81903.1"/>
    </source>
</evidence>
<organism evidence="9 10">
    <name type="scientific">Paraburkholderia terrae</name>
    <dbReference type="NCBI Taxonomy" id="311230"/>
    <lineage>
        <taxon>Bacteria</taxon>
        <taxon>Pseudomonadati</taxon>
        <taxon>Pseudomonadota</taxon>
        <taxon>Betaproteobacteria</taxon>
        <taxon>Burkholderiales</taxon>
        <taxon>Burkholderiaceae</taxon>
        <taxon>Paraburkholderia</taxon>
    </lineage>
</organism>
<dbReference type="RefSeq" id="WP_229514173.1">
    <property type="nucleotide sequence ID" value="NZ_AP024956.1"/>
</dbReference>
<dbReference type="Proteomes" id="UP001319874">
    <property type="component" value="Chromosome 2"/>
</dbReference>
<evidence type="ECO:0000256" key="5">
    <source>
        <dbReference type="ARBA" id="ARBA00023124"/>
    </source>
</evidence>
<sequence length="320" mass="36416">MCYSAQIEADYKRFVRMFGATIDIREFARLYWERTEGRLKAKIPKAMDDSFASPQSDEEREIKRLIDEYNAAQTTSLEEELFKQRARLVAAERTLQTKPTKAATESKRIAGDKIEAALRRIDDIKRTATEPRDSRIFPGNYAPVLIQEGGQLVVRPMRYQCRIAGKPKNYDARFPGTYNARLDSLAKFWAPLFGYSHGIVIVDSFYENVAKSKTEGRMLADGEEDENVVLQFTPRDGSRMLVACLWSKWSAPGEPDLYSFAAITDEPPPEVAEAGHDRCIVSIKPEHVAAWLNPNPQDLAAQYAILEDKVRPYYEHRLAA</sequence>
<evidence type="ECO:0000256" key="7">
    <source>
        <dbReference type="ARBA" id="ARBA00023239"/>
    </source>
</evidence>
<name>A0ABM7TRY4_9BURK</name>
<evidence type="ECO:0000256" key="1">
    <source>
        <dbReference type="ARBA" id="ARBA00008136"/>
    </source>
</evidence>
<evidence type="ECO:0000256" key="3">
    <source>
        <dbReference type="ARBA" id="ARBA00022763"/>
    </source>
</evidence>
<dbReference type="EC" id="3.4.-.-" evidence="8"/>
<keyword evidence="3" id="KW-0227">DNA damage</keyword>
<dbReference type="PANTHER" id="PTHR13604">
    <property type="entry name" value="DC12-RELATED"/>
    <property type="match status" value="1"/>
</dbReference>
<keyword evidence="7" id="KW-0456">Lyase</keyword>
<dbReference type="Gene3D" id="3.90.1680.10">
    <property type="entry name" value="SOS response associated peptidase-like"/>
    <property type="match status" value="1"/>
</dbReference>
<evidence type="ECO:0000313" key="10">
    <source>
        <dbReference type="Proteomes" id="UP001319874"/>
    </source>
</evidence>
<dbReference type="EMBL" id="AP024956">
    <property type="protein sequence ID" value="BCZ81903.1"/>
    <property type="molecule type" value="Genomic_DNA"/>
</dbReference>
<dbReference type="SUPFAM" id="SSF143081">
    <property type="entry name" value="BB1717-like"/>
    <property type="match status" value="1"/>
</dbReference>
<evidence type="ECO:0000256" key="4">
    <source>
        <dbReference type="ARBA" id="ARBA00022801"/>
    </source>
</evidence>
<proteinExistence type="inferred from homology"/>
<evidence type="ECO:0000256" key="6">
    <source>
        <dbReference type="ARBA" id="ARBA00023125"/>
    </source>
</evidence>
<keyword evidence="10" id="KW-1185">Reference proteome</keyword>
<gene>
    <name evidence="9" type="ORF">PTKU64_55780</name>
</gene>